<name>A0A8H6NC32_9PEZI</name>
<protein>
    <submittedName>
        <fullName evidence="1">Uncharacterized protein</fullName>
    </submittedName>
</protein>
<gene>
    <name evidence="1" type="ORF">CPLU01_09271</name>
</gene>
<organism evidence="1 2">
    <name type="scientific">Colletotrichum plurivorum</name>
    <dbReference type="NCBI Taxonomy" id="2175906"/>
    <lineage>
        <taxon>Eukaryota</taxon>
        <taxon>Fungi</taxon>
        <taxon>Dikarya</taxon>
        <taxon>Ascomycota</taxon>
        <taxon>Pezizomycotina</taxon>
        <taxon>Sordariomycetes</taxon>
        <taxon>Hypocreomycetidae</taxon>
        <taxon>Glomerellales</taxon>
        <taxon>Glomerellaceae</taxon>
        <taxon>Colletotrichum</taxon>
        <taxon>Colletotrichum orchidearum species complex</taxon>
    </lineage>
</organism>
<keyword evidence="2" id="KW-1185">Reference proteome</keyword>
<comment type="caution">
    <text evidence="1">The sequence shown here is derived from an EMBL/GenBank/DDBJ whole genome shotgun (WGS) entry which is preliminary data.</text>
</comment>
<reference evidence="1" key="1">
    <citation type="journal article" date="2020" name="Phytopathology">
        <title>Genome Sequence Resources of Colletotrichum truncatum, C. plurivorum, C. musicola, and C. sojae: Four Species Pathogenic to Soybean (Glycine max).</title>
        <authorList>
            <person name="Rogerio F."/>
            <person name="Boufleur T.R."/>
            <person name="Ciampi-Guillardi M."/>
            <person name="Sukno S.A."/>
            <person name="Thon M.R."/>
            <person name="Massola Junior N.S."/>
            <person name="Baroncelli R."/>
        </authorList>
    </citation>
    <scope>NUCLEOTIDE SEQUENCE</scope>
    <source>
        <strain evidence="1">LFN00145</strain>
    </source>
</reference>
<evidence type="ECO:0000313" key="1">
    <source>
        <dbReference type="EMBL" id="KAF6827105.1"/>
    </source>
</evidence>
<dbReference type="AlphaFoldDB" id="A0A8H6NC32"/>
<dbReference type="Proteomes" id="UP000654918">
    <property type="component" value="Unassembled WGS sequence"/>
</dbReference>
<accession>A0A8H6NC32</accession>
<evidence type="ECO:0000313" key="2">
    <source>
        <dbReference type="Proteomes" id="UP000654918"/>
    </source>
</evidence>
<proteinExistence type="predicted"/>
<dbReference type="EMBL" id="WIGO01000143">
    <property type="protein sequence ID" value="KAF6827105.1"/>
    <property type="molecule type" value="Genomic_DNA"/>
</dbReference>
<sequence>MDVISLPHHVGPPQSPRASVAFPSGWAAPDFQAGGPKGLQGRSVDDDGGLASHEIFGAKVWTSPRHVQNLGRKDAEQGKRWVFPFLHVLLEGLFFPCRLEECNPRRRVQSDLGGRRNWARPPWLQDLLIPLQASTGRERAHGARPVLSWDQHPLTV</sequence>